<evidence type="ECO:0000256" key="2">
    <source>
        <dbReference type="ARBA" id="ARBA00022676"/>
    </source>
</evidence>
<feature type="domain" description="Glycosyl transferase family 1" evidence="4">
    <location>
        <begin position="216"/>
        <end position="375"/>
    </location>
</feature>
<evidence type="ECO:0000313" key="6">
    <source>
        <dbReference type="EMBL" id="TLD68693.1"/>
    </source>
</evidence>
<gene>
    <name evidence="6" type="ORF">FEM03_21145</name>
</gene>
<feature type="domain" description="Glycosyltransferase subfamily 4-like N-terminal" evidence="5">
    <location>
        <begin position="82"/>
        <end position="202"/>
    </location>
</feature>
<dbReference type="SUPFAM" id="SSF53756">
    <property type="entry name" value="UDP-Glycosyltransferase/glycogen phosphorylase"/>
    <property type="match status" value="1"/>
</dbReference>
<evidence type="ECO:0000313" key="7">
    <source>
        <dbReference type="Proteomes" id="UP000306196"/>
    </source>
</evidence>
<name>A0A5R8K8Q4_9BACT</name>
<keyword evidence="7" id="KW-1185">Reference proteome</keyword>
<organism evidence="6 7">
    <name type="scientific">Phragmitibacter flavus</name>
    <dbReference type="NCBI Taxonomy" id="2576071"/>
    <lineage>
        <taxon>Bacteria</taxon>
        <taxon>Pseudomonadati</taxon>
        <taxon>Verrucomicrobiota</taxon>
        <taxon>Verrucomicrobiia</taxon>
        <taxon>Verrucomicrobiales</taxon>
        <taxon>Verrucomicrobiaceae</taxon>
        <taxon>Phragmitibacter</taxon>
    </lineage>
</organism>
<comment type="similarity">
    <text evidence="1">Belongs to the glycosyltransferase group 1 family. Glycosyltransferase 4 subfamily.</text>
</comment>
<evidence type="ECO:0000256" key="1">
    <source>
        <dbReference type="ARBA" id="ARBA00009481"/>
    </source>
</evidence>
<dbReference type="InterPro" id="IPR001296">
    <property type="entry name" value="Glyco_trans_1"/>
</dbReference>
<reference evidence="6 7" key="1">
    <citation type="submission" date="2019-05" db="EMBL/GenBank/DDBJ databases">
        <title>Verrucobacter flavum gen. nov., sp. nov. a new member of the family Verrucomicrobiaceae.</title>
        <authorList>
            <person name="Szuroczki S."/>
            <person name="Abbaszade G."/>
            <person name="Szabo A."/>
            <person name="Felfoldi T."/>
            <person name="Schumann P."/>
            <person name="Boka K."/>
            <person name="Keki Z."/>
            <person name="Toumi M."/>
            <person name="Toth E."/>
        </authorList>
    </citation>
    <scope>NUCLEOTIDE SEQUENCE [LARGE SCALE GENOMIC DNA]</scope>
    <source>
        <strain evidence="6 7">MG-N-17</strain>
    </source>
</reference>
<dbReference type="RefSeq" id="WP_138088305.1">
    <property type="nucleotide sequence ID" value="NZ_VAUV01000020.1"/>
</dbReference>
<dbReference type="Gene3D" id="3.40.50.2000">
    <property type="entry name" value="Glycogen Phosphorylase B"/>
    <property type="match status" value="2"/>
</dbReference>
<dbReference type="Pfam" id="PF00534">
    <property type="entry name" value="Glycos_transf_1"/>
    <property type="match status" value="1"/>
</dbReference>
<proteinExistence type="inferred from homology"/>
<dbReference type="Proteomes" id="UP000306196">
    <property type="component" value="Unassembled WGS sequence"/>
</dbReference>
<evidence type="ECO:0000259" key="5">
    <source>
        <dbReference type="Pfam" id="PF13439"/>
    </source>
</evidence>
<sequence>MSNDNTPTPQPPLVISLCGTFLKPEMQSIYRQVNGFQRVRTHVYTQSLENPELFPFEPVTVLKKLPRPRLKGNFLLRFWYKHVTKQWPPPRPVNREVSPYYPYDLVERLRADKPDLVHVYYGHKAVHFLEMLVDWEGPFVVSFHGVDVAKFIDRPGYMEKLQEVFAKATLLMGRSQSLLERLEFLGCPAEKLRLNHTPIPLDHLPSTVKTAPTDGAWRLVQACRLIPKKGILTTLRALAVVKPRYPQLKYVLCGEGPLKEKILQKARELDLEENVEFLGWLDQAALLEQYQLAHLFLHASETTKDSDQEGIPNSMLEAMAAGLPVIATNHGGIPEAVTHGHDGLLAPEASPNQLAAHLLAVMGDESKLSELSRHAAASVRANFGSEAQIAALEDVYLEALEKKRLEVAGSAAKDG</sequence>
<dbReference type="Pfam" id="PF13439">
    <property type="entry name" value="Glyco_transf_4"/>
    <property type="match status" value="1"/>
</dbReference>
<accession>A0A5R8K8Q4</accession>
<dbReference type="OrthoDB" id="178536at2"/>
<protein>
    <submittedName>
        <fullName evidence="6">Colanic acid biosynthesis glycosyltransferase WcaL</fullName>
    </submittedName>
</protein>
<dbReference type="GO" id="GO:0016757">
    <property type="term" value="F:glycosyltransferase activity"/>
    <property type="evidence" value="ECO:0007669"/>
    <property type="project" value="UniProtKB-KW"/>
</dbReference>
<dbReference type="InterPro" id="IPR028098">
    <property type="entry name" value="Glyco_trans_4-like_N"/>
</dbReference>
<comment type="caution">
    <text evidence="6">The sequence shown here is derived from an EMBL/GenBank/DDBJ whole genome shotgun (WGS) entry which is preliminary data.</text>
</comment>
<dbReference type="AlphaFoldDB" id="A0A5R8K8Q4"/>
<dbReference type="EMBL" id="VAUV01000020">
    <property type="protein sequence ID" value="TLD68693.1"/>
    <property type="molecule type" value="Genomic_DNA"/>
</dbReference>
<keyword evidence="2" id="KW-0328">Glycosyltransferase</keyword>
<evidence type="ECO:0000259" key="4">
    <source>
        <dbReference type="Pfam" id="PF00534"/>
    </source>
</evidence>
<evidence type="ECO:0000256" key="3">
    <source>
        <dbReference type="ARBA" id="ARBA00022679"/>
    </source>
</evidence>
<dbReference type="PANTHER" id="PTHR12526:SF640">
    <property type="entry name" value="COLANIC ACID BIOSYNTHESIS GLYCOSYLTRANSFERASE WCAL-RELATED"/>
    <property type="match status" value="1"/>
</dbReference>
<keyword evidence="3 6" id="KW-0808">Transferase</keyword>
<dbReference type="PANTHER" id="PTHR12526">
    <property type="entry name" value="GLYCOSYLTRANSFERASE"/>
    <property type="match status" value="1"/>
</dbReference>